<evidence type="ECO:0000313" key="2">
    <source>
        <dbReference type="EMBL" id="EAU56055.1"/>
    </source>
</evidence>
<gene>
    <name evidence="2" type="ORF">SPV1_04523</name>
</gene>
<dbReference type="RefSeq" id="WP_009851200.1">
    <property type="nucleotide sequence ID" value="NZ_DS022295.1"/>
</dbReference>
<accession>Q0F386</accession>
<proteinExistence type="predicted"/>
<sequence length="76" mass="8268">MKQSYIKEMAIALLAAIAVGWVTHSLLGVIAFFVIGAFLSKGSVPENEMRKIAKSEEDELGCGHSLDLGLEYTRPD</sequence>
<keyword evidence="1" id="KW-0472">Membrane</keyword>
<evidence type="ECO:0000313" key="3">
    <source>
        <dbReference type="Proteomes" id="UP000005297"/>
    </source>
</evidence>
<feature type="transmembrane region" description="Helical" evidence="1">
    <location>
        <begin position="12"/>
        <end position="39"/>
    </location>
</feature>
<comment type="caution">
    <text evidence="2">The sequence shown here is derived from an EMBL/GenBank/DDBJ whole genome shotgun (WGS) entry which is preliminary data.</text>
</comment>
<keyword evidence="1" id="KW-1133">Transmembrane helix</keyword>
<dbReference type="EMBL" id="AATS01000001">
    <property type="protein sequence ID" value="EAU56055.1"/>
    <property type="molecule type" value="Genomic_DNA"/>
</dbReference>
<dbReference type="HOGENOM" id="CLU_2650186_0_0_0"/>
<keyword evidence="1" id="KW-0812">Transmembrane</keyword>
<name>Q0F386_9PROT</name>
<organism evidence="2 3">
    <name type="scientific">Mariprofundus ferrooxydans PV-1</name>
    <dbReference type="NCBI Taxonomy" id="314345"/>
    <lineage>
        <taxon>Bacteria</taxon>
        <taxon>Pseudomonadati</taxon>
        <taxon>Pseudomonadota</taxon>
        <taxon>Candidatius Mariprofundia</taxon>
        <taxon>Mariprofundales</taxon>
        <taxon>Mariprofundaceae</taxon>
        <taxon>Mariprofundus</taxon>
    </lineage>
</organism>
<evidence type="ECO:0000256" key="1">
    <source>
        <dbReference type="SAM" id="Phobius"/>
    </source>
</evidence>
<dbReference type="InParanoid" id="Q0F386"/>
<dbReference type="AlphaFoldDB" id="Q0F386"/>
<protein>
    <submittedName>
        <fullName evidence="2">Uncharacterized protein</fullName>
    </submittedName>
</protein>
<reference evidence="2 3" key="1">
    <citation type="submission" date="2006-09" db="EMBL/GenBank/DDBJ databases">
        <authorList>
            <person name="Emerson D."/>
            <person name="Ferriera S."/>
            <person name="Johnson J."/>
            <person name="Kravitz S."/>
            <person name="Halpern A."/>
            <person name="Remington K."/>
            <person name="Beeson K."/>
            <person name="Tran B."/>
            <person name="Rogers Y.-H."/>
            <person name="Friedman R."/>
            <person name="Venter J.C."/>
        </authorList>
    </citation>
    <scope>NUCLEOTIDE SEQUENCE [LARGE SCALE GENOMIC DNA]</scope>
    <source>
        <strain evidence="2 3">PV-1</strain>
    </source>
</reference>
<dbReference type="Proteomes" id="UP000005297">
    <property type="component" value="Unassembled WGS sequence"/>
</dbReference>
<keyword evidence="3" id="KW-1185">Reference proteome</keyword>